<gene>
    <name evidence="1" type="ORF">L798_06586</name>
</gene>
<dbReference type="InParanoid" id="A0A067R5Y9"/>
<protein>
    <submittedName>
        <fullName evidence="1">Uncharacterized protein</fullName>
    </submittedName>
</protein>
<organism evidence="1 2">
    <name type="scientific">Zootermopsis nevadensis</name>
    <name type="common">Dampwood termite</name>
    <dbReference type="NCBI Taxonomy" id="136037"/>
    <lineage>
        <taxon>Eukaryota</taxon>
        <taxon>Metazoa</taxon>
        <taxon>Ecdysozoa</taxon>
        <taxon>Arthropoda</taxon>
        <taxon>Hexapoda</taxon>
        <taxon>Insecta</taxon>
        <taxon>Pterygota</taxon>
        <taxon>Neoptera</taxon>
        <taxon>Polyneoptera</taxon>
        <taxon>Dictyoptera</taxon>
        <taxon>Blattodea</taxon>
        <taxon>Blattoidea</taxon>
        <taxon>Termitoidae</taxon>
        <taxon>Termopsidae</taxon>
        <taxon>Zootermopsis</taxon>
    </lineage>
</organism>
<reference evidence="1 2" key="1">
    <citation type="journal article" date="2014" name="Nat. Commun.">
        <title>Molecular traces of alternative social organization in a termite genome.</title>
        <authorList>
            <person name="Terrapon N."/>
            <person name="Li C."/>
            <person name="Robertson H.M."/>
            <person name="Ji L."/>
            <person name="Meng X."/>
            <person name="Booth W."/>
            <person name="Chen Z."/>
            <person name="Childers C.P."/>
            <person name="Glastad K.M."/>
            <person name="Gokhale K."/>
            <person name="Gowin J."/>
            <person name="Gronenberg W."/>
            <person name="Hermansen R.A."/>
            <person name="Hu H."/>
            <person name="Hunt B.G."/>
            <person name="Huylmans A.K."/>
            <person name="Khalil S.M."/>
            <person name="Mitchell R.D."/>
            <person name="Munoz-Torres M.C."/>
            <person name="Mustard J.A."/>
            <person name="Pan H."/>
            <person name="Reese J.T."/>
            <person name="Scharf M.E."/>
            <person name="Sun F."/>
            <person name="Vogel H."/>
            <person name="Xiao J."/>
            <person name="Yang W."/>
            <person name="Yang Z."/>
            <person name="Yang Z."/>
            <person name="Zhou J."/>
            <person name="Zhu J."/>
            <person name="Brent C.S."/>
            <person name="Elsik C.G."/>
            <person name="Goodisman M.A."/>
            <person name="Liberles D.A."/>
            <person name="Roe R.M."/>
            <person name="Vargo E.L."/>
            <person name="Vilcinskas A."/>
            <person name="Wang J."/>
            <person name="Bornberg-Bauer E."/>
            <person name="Korb J."/>
            <person name="Zhang G."/>
            <person name="Liebig J."/>
        </authorList>
    </citation>
    <scope>NUCLEOTIDE SEQUENCE [LARGE SCALE GENOMIC DNA]</scope>
    <source>
        <tissue evidence="1">Whole organism</tissue>
    </source>
</reference>
<name>A0A067R5Y9_ZOONE</name>
<dbReference type="CDD" id="cd00167">
    <property type="entry name" value="SANT"/>
    <property type="match status" value="1"/>
</dbReference>
<dbReference type="AlphaFoldDB" id="A0A067R5Y9"/>
<dbReference type="Proteomes" id="UP000027135">
    <property type="component" value="Unassembled WGS sequence"/>
</dbReference>
<accession>A0A067R5Y9</accession>
<evidence type="ECO:0000313" key="2">
    <source>
        <dbReference type="Proteomes" id="UP000027135"/>
    </source>
</evidence>
<evidence type="ECO:0000313" key="1">
    <source>
        <dbReference type="EMBL" id="KDR18606.1"/>
    </source>
</evidence>
<sequence length="337" mass="38882">MPGALFQYPNGFVLLHRLRCRQKHSRRPSLMTECTVHSHWSSEKGSNCILLRARPNATLFRFVYWEQNIMEDGGRGKRIRKRPVDSYFSDSQSVAFNEWPHHEKVALLDALKKYGHCDIVNLTKAVPGKNKEQIKMVIRMWWKAARTAMQASACSEKRNKDNLKCVSKRTGRPPGPSKRVPEVRAPIDQWLHMFEQSEPGGGYSQMKLLSKVFLYISKYENHPPPEDCNGVDYREMYEYLYCMLNGYPGKTLNPETAVFVLNSLNEMAVDIRKRGMQKETFFLDCVQRLSGEVRQYGGKKKNIEPDLDPVSPEAVMKNLNKIQGFNPLNVPINLLKK</sequence>
<dbReference type="EMBL" id="KK852680">
    <property type="protein sequence ID" value="KDR18606.1"/>
    <property type="molecule type" value="Genomic_DNA"/>
</dbReference>
<dbReference type="eggNOG" id="ENOG502SFAH">
    <property type="taxonomic scope" value="Eukaryota"/>
</dbReference>
<proteinExistence type="predicted"/>
<keyword evidence="2" id="KW-1185">Reference proteome</keyword>
<dbReference type="InterPro" id="IPR001005">
    <property type="entry name" value="SANT/Myb"/>
</dbReference>